<dbReference type="Proteomes" id="UP000219565">
    <property type="component" value="Unassembled WGS sequence"/>
</dbReference>
<evidence type="ECO:0000313" key="4">
    <source>
        <dbReference type="Proteomes" id="UP000219565"/>
    </source>
</evidence>
<dbReference type="SUPFAM" id="SSF52129">
    <property type="entry name" value="Caspase-like"/>
    <property type="match status" value="1"/>
</dbReference>
<organism evidence="3 4">
    <name type="scientific">Nocardia amikacinitolerans</name>
    <dbReference type="NCBI Taxonomy" id="756689"/>
    <lineage>
        <taxon>Bacteria</taxon>
        <taxon>Bacillati</taxon>
        <taxon>Actinomycetota</taxon>
        <taxon>Actinomycetes</taxon>
        <taxon>Mycobacteriales</taxon>
        <taxon>Nocardiaceae</taxon>
        <taxon>Nocardia</taxon>
    </lineage>
</organism>
<dbReference type="Pfam" id="PF00656">
    <property type="entry name" value="Peptidase_C14"/>
    <property type="match status" value="1"/>
</dbReference>
<reference evidence="4" key="1">
    <citation type="submission" date="2017-09" db="EMBL/GenBank/DDBJ databases">
        <authorList>
            <person name="Varghese N."/>
            <person name="Submissions S."/>
        </authorList>
    </citation>
    <scope>NUCLEOTIDE SEQUENCE [LARGE SCALE GENOMIC DNA]</scope>
    <source>
        <strain evidence="4">DSM 45537</strain>
    </source>
</reference>
<dbReference type="InterPro" id="IPR029030">
    <property type="entry name" value="Caspase-like_dom_sf"/>
</dbReference>
<protein>
    <submittedName>
        <fullName evidence="3">Caspase domain-containing protein</fullName>
    </submittedName>
</protein>
<gene>
    <name evidence="3" type="ORF">SAMN04244553_1986</name>
</gene>
<dbReference type="AlphaFoldDB" id="A0A285L648"/>
<accession>A0A285L648</accession>
<dbReference type="NCBIfam" id="NF047832">
    <property type="entry name" value="caspase_w_EACC1"/>
    <property type="match status" value="1"/>
</dbReference>
<sequence length="316" mass="33641">MLLGVSQYPKMSESRQLPAVDDSVVKLAELLCDKAVWGLPPENCVVLRNVEDPDTVVQAIREAASTATEALVFYYAGHGLFDAAMDDGLSLALSPSYEPGGTHTALRYGSVRREFLIQARAARRLVLLDCCWSGLAISGAMGSDDAVAATVAIEGTAVLTACAGTRKALSPPGEPYTAFTGALIDVLEDGIPEAGPTLTVQSLFGALQQRLAKRNRPLPQLASHGAGAAMPVSWNQGHRRPADATPPARSTDVPATTVRSAAATQARIRALTRAGAYDEALAERLTASRSVDEELLPEWIAYLRRTGRYREAAELE</sequence>
<keyword evidence="4" id="KW-1185">Reference proteome</keyword>
<dbReference type="Gene3D" id="3.40.50.1460">
    <property type="match status" value="1"/>
</dbReference>
<name>A0A285L648_9NOCA</name>
<feature type="domain" description="Peptidase C14 caspase" evidence="2">
    <location>
        <begin position="2"/>
        <end position="224"/>
    </location>
</feature>
<dbReference type="RefSeq" id="WP_281256196.1">
    <property type="nucleotide sequence ID" value="NZ_JAMTCW010000006.1"/>
</dbReference>
<dbReference type="GO" id="GO:0004197">
    <property type="term" value="F:cysteine-type endopeptidase activity"/>
    <property type="evidence" value="ECO:0007669"/>
    <property type="project" value="InterPro"/>
</dbReference>
<evidence type="ECO:0000259" key="2">
    <source>
        <dbReference type="Pfam" id="PF00656"/>
    </source>
</evidence>
<dbReference type="EMBL" id="OBEG01000002">
    <property type="protein sequence ID" value="SNY80420.1"/>
    <property type="molecule type" value="Genomic_DNA"/>
</dbReference>
<proteinExistence type="predicted"/>
<feature type="region of interest" description="Disordered" evidence="1">
    <location>
        <begin position="231"/>
        <end position="259"/>
    </location>
</feature>
<dbReference type="InterPro" id="IPR011600">
    <property type="entry name" value="Pept_C14_caspase"/>
</dbReference>
<dbReference type="GO" id="GO:0006508">
    <property type="term" value="P:proteolysis"/>
    <property type="evidence" value="ECO:0007669"/>
    <property type="project" value="InterPro"/>
</dbReference>
<evidence type="ECO:0000313" key="3">
    <source>
        <dbReference type="EMBL" id="SNY80420.1"/>
    </source>
</evidence>
<evidence type="ECO:0000256" key="1">
    <source>
        <dbReference type="SAM" id="MobiDB-lite"/>
    </source>
</evidence>